<feature type="transmembrane region" description="Helical" evidence="2">
    <location>
        <begin position="27"/>
        <end position="48"/>
    </location>
</feature>
<comment type="caution">
    <text evidence="3">The sequence shown here is derived from an EMBL/GenBank/DDBJ whole genome shotgun (WGS) entry which is preliminary data.</text>
</comment>
<gene>
    <name evidence="3" type="ORF">FB476_1227</name>
</gene>
<accession>A0A543KMS4</accession>
<sequence length="320" mass="33125">MSSPDDASQPSGRPRSSRARLRRSARALLRVGAVLTVISLVVALVGGLTTRGLINNLRDNSAELVDGAATVSLSAGAERTLYVTGGLVAPGDDLPTPVEDIQCTVTGPGGAVPVSHLSDEGQRVGLDNPLARFQVVGSFRAASAGSHTIDCNGRGVVVAPEVSPADGLLRLGALTLGSMGTFAGLTLLLIGAVLSLVVRHGTEGDDEDDEGDGALPPSEGAEEWWEDEARARHERAAGTTPDDDEDADEDDADAGEDDYVDLTEEELAALSEEEIDALVASGALVFVDEDEDDVDGQPDAANGRNGGEPFDQDAPSDTYR</sequence>
<name>A0A543KMS4_9MICO</name>
<feature type="transmembrane region" description="Helical" evidence="2">
    <location>
        <begin position="173"/>
        <end position="198"/>
    </location>
</feature>
<protein>
    <submittedName>
        <fullName evidence="3">Uncharacterized protein</fullName>
    </submittedName>
</protein>
<reference evidence="3 4" key="1">
    <citation type="submission" date="2019-06" db="EMBL/GenBank/DDBJ databases">
        <title>Sequencing the genomes of 1000 actinobacteria strains.</title>
        <authorList>
            <person name="Klenk H.-P."/>
        </authorList>
    </citation>
    <scope>NUCLEOTIDE SEQUENCE [LARGE SCALE GENOMIC DNA]</scope>
    <source>
        <strain evidence="3 4">DSM 12362</strain>
    </source>
</reference>
<proteinExistence type="predicted"/>
<dbReference type="AlphaFoldDB" id="A0A543KMS4"/>
<feature type="compositionally biased region" description="Acidic residues" evidence="1">
    <location>
        <begin position="287"/>
        <end position="296"/>
    </location>
</feature>
<keyword evidence="4" id="KW-1185">Reference proteome</keyword>
<organism evidence="3 4">
    <name type="scientific">Ornithinimicrobium humiphilum</name>
    <dbReference type="NCBI Taxonomy" id="125288"/>
    <lineage>
        <taxon>Bacteria</taxon>
        <taxon>Bacillati</taxon>
        <taxon>Actinomycetota</taxon>
        <taxon>Actinomycetes</taxon>
        <taxon>Micrococcales</taxon>
        <taxon>Ornithinimicrobiaceae</taxon>
        <taxon>Ornithinimicrobium</taxon>
    </lineage>
</organism>
<evidence type="ECO:0000256" key="2">
    <source>
        <dbReference type="SAM" id="Phobius"/>
    </source>
</evidence>
<dbReference type="EMBL" id="VFPU01000001">
    <property type="protein sequence ID" value="TQM96361.1"/>
    <property type="molecule type" value="Genomic_DNA"/>
</dbReference>
<feature type="compositionally biased region" description="Basic and acidic residues" evidence="1">
    <location>
        <begin position="227"/>
        <end position="236"/>
    </location>
</feature>
<dbReference type="RefSeq" id="WP_141817993.1">
    <property type="nucleotide sequence ID" value="NZ_BAAAIL010000003.1"/>
</dbReference>
<evidence type="ECO:0000313" key="3">
    <source>
        <dbReference type="EMBL" id="TQM96361.1"/>
    </source>
</evidence>
<keyword evidence="2" id="KW-0812">Transmembrane</keyword>
<keyword evidence="2" id="KW-1133">Transmembrane helix</keyword>
<evidence type="ECO:0000313" key="4">
    <source>
        <dbReference type="Proteomes" id="UP000315133"/>
    </source>
</evidence>
<feature type="compositionally biased region" description="Acidic residues" evidence="1">
    <location>
        <begin position="241"/>
        <end position="276"/>
    </location>
</feature>
<dbReference type="Proteomes" id="UP000315133">
    <property type="component" value="Unassembled WGS sequence"/>
</dbReference>
<dbReference type="OrthoDB" id="4872306at2"/>
<keyword evidence="2" id="KW-0472">Membrane</keyword>
<evidence type="ECO:0000256" key="1">
    <source>
        <dbReference type="SAM" id="MobiDB-lite"/>
    </source>
</evidence>
<feature type="region of interest" description="Disordered" evidence="1">
    <location>
        <begin position="202"/>
        <end position="320"/>
    </location>
</feature>